<evidence type="ECO:0000256" key="1">
    <source>
        <dbReference type="SAM" id="Phobius"/>
    </source>
</evidence>
<feature type="transmembrane region" description="Helical" evidence="1">
    <location>
        <begin position="33"/>
        <end position="52"/>
    </location>
</feature>
<gene>
    <name evidence="2" type="ORF">FMOSSE_LOCUS3483</name>
</gene>
<organism evidence="2 3">
    <name type="scientific">Funneliformis mosseae</name>
    <name type="common">Endomycorrhizal fungus</name>
    <name type="synonym">Glomus mosseae</name>
    <dbReference type="NCBI Taxonomy" id="27381"/>
    <lineage>
        <taxon>Eukaryota</taxon>
        <taxon>Fungi</taxon>
        <taxon>Fungi incertae sedis</taxon>
        <taxon>Mucoromycota</taxon>
        <taxon>Glomeromycotina</taxon>
        <taxon>Glomeromycetes</taxon>
        <taxon>Glomerales</taxon>
        <taxon>Glomeraceae</taxon>
        <taxon>Funneliformis</taxon>
    </lineage>
</organism>
<name>A0A9N8ZGH3_FUNMO</name>
<proteinExistence type="predicted"/>
<dbReference type="EMBL" id="CAJVPP010000523">
    <property type="protein sequence ID" value="CAG8490043.1"/>
    <property type="molecule type" value="Genomic_DNA"/>
</dbReference>
<keyword evidence="1" id="KW-0812">Transmembrane</keyword>
<keyword evidence="1" id="KW-1133">Transmembrane helix</keyword>
<protein>
    <submittedName>
        <fullName evidence="2">11737_t:CDS:1</fullName>
    </submittedName>
</protein>
<evidence type="ECO:0000313" key="3">
    <source>
        <dbReference type="Proteomes" id="UP000789375"/>
    </source>
</evidence>
<dbReference type="Proteomes" id="UP000789375">
    <property type="component" value="Unassembled WGS sequence"/>
</dbReference>
<comment type="caution">
    <text evidence="2">The sequence shown here is derived from an EMBL/GenBank/DDBJ whole genome shotgun (WGS) entry which is preliminary data.</text>
</comment>
<sequence length="78" mass="8646">MSVTLVKVIKNINIIEKNKVSGQVFITLIEEKLLASLYILLSGSVEVIVLLIKKLICKVQATYANKPQNPISTSKESF</sequence>
<keyword evidence="3" id="KW-1185">Reference proteome</keyword>
<dbReference type="AlphaFoldDB" id="A0A9N8ZGH3"/>
<accession>A0A9N8ZGH3</accession>
<keyword evidence="1" id="KW-0472">Membrane</keyword>
<reference evidence="2" key="1">
    <citation type="submission" date="2021-06" db="EMBL/GenBank/DDBJ databases">
        <authorList>
            <person name="Kallberg Y."/>
            <person name="Tangrot J."/>
            <person name="Rosling A."/>
        </authorList>
    </citation>
    <scope>NUCLEOTIDE SEQUENCE</scope>
    <source>
        <strain evidence="2">87-6 pot B 2015</strain>
    </source>
</reference>
<evidence type="ECO:0000313" key="2">
    <source>
        <dbReference type="EMBL" id="CAG8490043.1"/>
    </source>
</evidence>